<keyword evidence="2" id="KW-1185">Reference proteome</keyword>
<evidence type="ECO:0000313" key="1">
    <source>
        <dbReference type="EMBL" id="GBG07938.1"/>
    </source>
</evidence>
<proteinExistence type="predicted"/>
<accession>A0A2R5ESB4</accession>
<dbReference type="EMBL" id="BDQX01000116">
    <property type="protein sequence ID" value="GBG07938.1"/>
    <property type="molecule type" value="Genomic_DNA"/>
</dbReference>
<protein>
    <submittedName>
        <fullName evidence="1">Uncharacterized protein</fullName>
    </submittedName>
</protein>
<reference evidence="1 2" key="1">
    <citation type="submission" date="2017-08" db="EMBL/GenBank/DDBJ databases">
        <title>Substantial Increase in Enzyme Production by Combined Drug-Resistance Mutations in Paenibacillus agaridevorans.</title>
        <authorList>
            <person name="Tanaka Y."/>
            <person name="Funane K."/>
            <person name="Hosaka T."/>
            <person name="Shiwa Y."/>
            <person name="Fujita N."/>
            <person name="Miyazaki T."/>
            <person name="Yoshikawa H."/>
            <person name="Murakami K."/>
            <person name="Kasahara K."/>
            <person name="Inaoka T."/>
            <person name="Hiraga Y."/>
            <person name="Ochi K."/>
        </authorList>
    </citation>
    <scope>NUCLEOTIDE SEQUENCE [LARGE SCALE GENOMIC DNA]</scope>
    <source>
        <strain evidence="1 2">T-3040</strain>
    </source>
</reference>
<comment type="caution">
    <text evidence="1">The sequence shown here is derived from an EMBL/GenBank/DDBJ whole genome shotgun (WGS) entry which is preliminary data.</text>
</comment>
<name>A0A2R5ESB4_9BACL</name>
<gene>
    <name evidence="1" type="ORF">PAT3040_02503</name>
</gene>
<dbReference type="Proteomes" id="UP000245202">
    <property type="component" value="Unassembled WGS sequence"/>
</dbReference>
<organism evidence="1 2">
    <name type="scientific">Paenibacillus agaridevorans</name>
    <dbReference type="NCBI Taxonomy" id="171404"/>
    <lineage>
        <taxon>Bacteria</taxon>
        <taxon>Bacillati</taxon>
        <taxon>Bacillota</taxon>
        <taxon>Bacilli</taxon>
        <taxon>Bacillales</taxon>
        <taxon>Paenibacillaceae</taxon>
        <taxon>Paenibacillus</taxon>
    </lineage>
</organism>
<evidence type="ECO:0000313" key="2">
    <source>
        <dbReference type="Proteomes" id="UP000245202"/>
    </source>
</evidence>
<dbReference type="AlphaFoldDB" id="A0A2R5ESB4"/>
<sequence length="47" mass="5611">MIDFRIMNQTSIAVVPSASQAAHYNRIDQFEEDFERELQKWKRRASP</sequence>